<dbReference type="STRING" id="883081.HMPREF9698_01522"/>
<dbReference type="AlphaFoldDB" id="K9E6Z4"/>
<dbReference type="RefSeq" id="WP_003779048.1">
    <property type="nucleotide sequence ID" value="NZ_JH992962.1"/>
</dbReference>
<dbReference type="OrthoDB" id="1645729at2"/>
<evidence type="ECO:0000313" key="2">
    <source>
        <dbReference type="Proteomes" id="UP000009875"/>
    </source>
</evidence>
<evidence type="ECO:0008006" key="3">
    <source>
        <dbReference type="Google" id="ProtNLM"/>
    </source>
</evidence>
<dbReference type="HOGENOM" id="CLU_163967_2_0_9"/>
<accession>K9E6Z4</accession>
<protein>
    <recommendedName>
        <fullName evidence="3">Iron-sulfur cluster biosynthesis protein</fullName>
    </recommendedName>
</protein>
<dbReference type="EMBL" id="AGXA01000031">
    <property type="protein sequence ID" value="EKU92919.1"/>
    <property type="molecule type" value="Genomic_DNA"/>
</dbReference>
<name>K9E6Z4_9LACT</name>
<comment type="caution">
    <text evidence="1">The sequence shown here is derived from an EMBL/GenBank/DDBJ whole genome shotgun (WGS) entry which is preliminary data.</text>
</comment>
<gene>
    <name evidence="1" type="ORF">HMPREF9698_01522</name>
</gene>
<reference evidence="1 2" key="1">
    <citation type="submission" date="2012-09" db="EMBL/GenBank/DDBJ databases">
        <title>The Genome Sequence of Alloiococcus otitis ATCC 51267.</title>
        <authorList>
            <consortium name="The Broad Institute Genome Sequencing Platform"/>
            <person name="Earl A."/>
            <person name="Ward D."/>
            <person name="Feldgarden M."/>
            <person name="Gevers D."/>
            <person name="Huys G."/>
            <person name="Walker B."/>
            <person name="Young S.K."/>
            <person name="Zeng Q."/>
            <person name="Gargeya S."/>
            <person name="Fitzgerald M."/>
            <person name="Haas B."/>
            <person name="Abouelleil A."/>
            <person name="Alvarado L."/>
            <person name="Arachchi H.M."/>
            <person name="Berlin A.M."/>
            <person name="Chapman S.B."/>
            <person name="Goldberg J."/>
            <person name="Griggs A."/>
            <person name="Gujja S."/>
            <person name="Hansen M."/>
            <person name="Howarth C."/>
            <person name="Imamovic A."/>
            <person name="Larimer J."/>
            <person name="McCowen C."/>
            <person name="Montmayeur A."/>
            <person name="Murphy C."/>
            <person name="Neiman D."/>
            <person name="Pearson M."/>
            <person name="Priest M."/>
            <person name="Roberts A."/>
            <person name="Saif S."/>
            <person name="Shea T."/>
            <person name="Sisk P."/>
            <person name="Sykes S."/>
            <person name="Wortman J."/>
            <person name="Nusbaum C."/>
            <person name="Birren B."/>
        </authorList>
    </citation>
    <scope>NUCLEOTIDE SEQUENCE [LARGE SCALE GENOMIC DNA]</scope>
    <source>
        <strain evidence="1 2">ATCC 51267</strain>
    </source>
</reference>
<keyword evidence="2" id="KW-1185">Reference proteome</keyword>
<sequence length="100" mass="11253">MELKVSPAAVQWFESELGPKEGQGVQFFGKVYGQTEVHEGFSVGIKIQDPAKHDILAQDQANDRTYFAARDDAWFFNPYDLEVDIDPDGAGPIYHFKTSE</sequence>
<dbReference type="eggNOG" id="COG4841">
    <property type="taxonomic scope" value="Bacteria"/>
</dbReference>
<organism evidence="1 2">
    <name type="scientific">Alloiococcus otitis ATCC 51267</name>
    <dbReference type="NCBI Taxonomy" id="883081"/>
    <lineage>
        <taxon>Bacteria</taxon>
        <taxon>Bacillati</taxon>
        <taxon>Bacillota</taxon>
        <taxon>Bacilli</taxon>
        <taxon>Lactobacillales</taxon>
        <taxon>Carnobacteriaceae</taxon>
        <taxon>Alloiococcus</taxon>
    </lineage>
</organism>
<proteinExistence type="predicted"/>
<dbReference type="Proteomes" id="UP000009875">
    <property type="component" value="Unassembled WGS sequence"/>
</dbReference>
<evidence type="ECO:0000313" key="1">
    <source>
        <dbReference type="EMBL" id="EKU92919.1"/>
    </source>
</evidence>